<dbReference type="EMBL" id="JAWDJW010001817">
    <property type="protein sequence ID" value="KAK3078532.1"/>
    <property type="molecule type" value="Genomic_DNA"/>
</dbReference>
<name>A0ACC3DPG4_9PEZI</name>
<dbReference type="Proteomes" id="UP001186974">
    <property type="component" value="Unassembled WGS sequence"/>
</dbReference>
<evidence type="ECO:0000313" key="2">
    <source>
        <dbReference type="Proteomes" id="UP001186974"/>
    </source>
</evidence>
<organism evidence="1 2">
    <name type="scientific">Coniosporium uncinatum</name>
    <dbReference type="NCBI Taxonomy" id="93489"/>
    <lineage>
        <taxon>Eukaryota</taxon>
        <taxon>Fungi</taxon>
        <taxon>Dikarya</taxon>
        <taxon>Ascomycota</taxon>
        <taxon>Pezizomycotina</taxon>
        <taxon>Dothideomycetes</taxon>
        <taxon>Dothideomycetes incertae sedis</taxon>
        <taxon>Coniosporium</taxon>
    </lineage>
</organism>
<keyword evidence="2" id="KW-1185">Reference proteome</keyword>
<comment type="caution">
    <text evidence="1">The sequence shown here is derived from an EMBL/GenBank/DDBJ whole genome shotgun (WGS) entry which is preliminary data.</text>
</comment>
<protein>
    <submittedName>
        <fullName evidence="1">Uncharacterized protein</fullName>
    </submittedName>
</protein>
<reference evidence="1" key="1">
    <citation type="submission" date="2024-09" db="EMBL/GenBank/DDBJ databases">
        <title>Black Yeasts Isolated from many extreme environments.</title>
        <authorList>
            <person name="Coleine C."/>
            <person name="Stajich J.E."/>
            <person name="Selbmann L."/>
        </authorList>
    </citation>
    <scope>NUCLEOTIDE SEQUENCE</scope>
    <source>
        <strain evidence="1">CCFEE 5737</strain>
    </source>
</reference>
<evidence type="ECO:0000313" key="1">
    <source>
        <dbReference type="EMBL" id="KAK3078532.1"/>
    </source>
</evidence>
<proteinExistence type="predicted"/>
<accession>A0ACC3DPG4</accession>
<sequence>MEQALADTPTSHGDSNVDMQRAIFTNGLISRSIPFQSTSISLLHTAESSHLTHDLAIKLHHQGQPPQRTLRLLIFTPTTLNPSNHDATLARIQHFAALTGGRDLAIIFLLAPQSSPTTDQSASNATHATPMHAYSALQVALFTASADGRIPSIPVLPCPSPTSLPKVLQAFTDGLASAPAQIRAVETKYRVNAAMDLLPHCTVDGVMREEASLAMTDLFANLRGLVRGALEGEGSIERELGEAAGVGAVEFWREEWVDE</sequence>
<gene>
    <name evidence="1" type="ORF">LTS18_007275</name>
</gene>